<sequence>MHDADADDEEIERTRGERATRVCRYGVRAVALAVVVVLAVGAAAAAMTRGGDSTLATADAASAVIGGRGGMGWRVDSESGDFAGARGRRRVGGGLGSKPRTRATSETAA</sequence>
<name>A0A1Y5IHM5_OSTTA</name>
<organism evidence="3">
    <name type="scientific">Ostreococcus tauri</name>
    <name type="common">Marine green alga</name>
    <dbReference type="NCBI Taxonomy" id="70448"/>
    <lineage>
        <taxon>Eukaryota</taxon>
        <taxon>Viridiplantae</taxon>
        <taxon>Chlorophyta</taxon>
        <taxon>Mamiellophyceae</taxon>
        <taxon>Mamiellales</taxon>
        <taxon>Bathycoccaceae</taxon>
        <taxon>Ostreococcus</taxon>
    </lineage>
</organism>
<gene>
    <name evidence="3" type="ORF">BE221DRAFT_66678</name>
</gene>
<dbReference type="EMBL" id="KZ155771">
    <property type="protein sequence ID" value="OUS49079.1"/>
    <property type="molecule type" value="Genomic_DNA"/>
</dbReference>
<evidence type="ECO:0000313" key="3">
    <source>
        <dbReference type="EMBL" id="OUS49079.1"/>
    </source>
</evidence>
<dbReference type="AlphaFoldDB" id="A0A1Y5IHM5"/>
<protein>
    <submittedName>
        <fullName evidence="3">Uncharacterized protein</fullName>
    </submittedName>
</protein>
<evidence type="ECO:0000256" key="2">
    <source>
        <dbReference type="SAM" id="Phobius"/>
    </source>
</evidence>
<keyword evidence="2" id="KW-0472">Membrane</keyword>
<dbReference type="Proteomes" id="UP000195557">
    <property type="component" value="Unassembled WGS sequence"/>
</dbReference>
<evidence type="ECO:0000256" key="1">
    <source>
        <dbReference type="SAM" id="MobiDB-lite"/>
    </source>
</evidence>
<feature type="transmembrane region" description="Helical" evidence="2">
    <location>
        <begin position="25"/>
        <end position="47"/>
    </location>
</feature>
<keyword evidence="2" id="KW-1133">Transmembrane helix</keyword>
<reference evidence="3" key="1">
    <citation type="submission" date="2017-04" db="EMBL/GenBank/DDBJ databases">
        <title>Population genomics of picophytoplankton unveils novel chromosome hypervariability.</title>
        <authorList>
            <consortium name="DOE Joint Genome Institute"/>
            <person name="Blanc-Mathieu R."/>
            <person name="Krasovec M."/>
            <person name="Hebrard M."/>
            <person name="Yau S."/>
            <person name="Desgranges E."/>
            <person name="Martin J."/>
            <person name="Schackwitz W."/>
            <person name="Kuo A."/>
            <person name="Salin G."/>
            <person name="Donnadieu C."/>
            <person name="Desdevises Y."/>
            <person name="Sanchez-Ferandin S."/>
            <person name="Moreau H."/>
            <person name="Rivals E."/>
            <person name="Grigoriev I.V."/>
            <person name="Grimsley N."/>
            <person name="Eyre-Walker A."/>
            <person name="Piganeau G."/>
        </authorList>
    </citation>
    <scope>NUCLEOTIDE SEQUENCE [LARGE SCALE GENOMIC DNA]</scope>
    <source>
        <strain evidence="3">RCC 1115</strain>
    </source>
</reference>
<feature type="region of interest" description="Disordered" evidence="1">
    <location>
        <begin position="81"/>
        <end position="109"/>
    </location>
</feature>
<proteinExistence type="predicted"/>
<keyword evidence="2" id="KW-0812">Transmembrane</keyword>
<accession>A0A1Y5IHM5</accession>